<dbReference type="Proteomes" id="UP001281147">
    <property type="component" value="Unassembled WGS sequence"/>
</dbReference>
<sequence length="543" mass="60407">MNGPHIYDSEGELVWSGACLYDNLNVFNFKPVSINGSHFLTFFVSEEERGSKVVLPERLPSGVLMNNRFEEVSRTYAKGSILDAHEFNLQPHGRSTLLTTLNTVDMDASSIGQKTRRVLNTGFQEVEIDTGKLYFDWDPVTSGIPLNESCDTTGIASTDMDTAWDHFHINSVDKFANGDYIISSRHLSAVYRVSHRDGRVVWKLGGCSSNSDFEMAAGLPFSWQHHATVQAENETHIVISVFDNASEDLDRGEPTGRNPPAGKIIVLDMQAMTARLLRRFDRPDGGQTALLGSISALGDDISTSHVLVNWAMEGYISEYDASDRLILEARFLTDRKRSYRAYKGPFIGDPAEPPVLKLLPIGFSQDEVVSAFYLSWNGATAVTSWALYSGESIDGKTFQHLATIKKRGFETSWMMPIMVRYAYAEALDVEHKVLGRTNVASVAPGFDTDYRVSYPALEGTRPAGEQSIGTTSDSCFSKTDRLSPSHGQQSRFVIGSKQKSFTNESRIMFTNFITYTLAVFGLYSIARGIIYKTRKRRKGNSLC</sequence>
<evidence type="ECO:0000313" key="1">
    <source>
        <dbReference type="EMBL" id="KAK3718046.1"/>
    </source>
</evidence>
<proteinExistence type="predicted"/>
<accession>A0ACC3NJ98</accession>
<comment type="caution">
    <text evidence="1">The sequence shown here is derived from an EMBL/GenBank/DDBJ whole genome shotgun (WGS) entry which is preliminary data.</text>
</comment>
<reference evidence="1" key="1">
    <citation type="submission" date="2023-07" db="EMBL/GenBank/DDBJ databases">
        <title>Black Yeasts Isolated from many extreme environments.</title>
        <authorList>
            <person name="Coleine C."/>
            <person name="Stajich J.E."/>
            <person name="Selbmann L."/>
        </authorList>
    </citation>
    <scope>NUCLEOTIDE SEQUENCE</scope>
    <source>
        <strain evidence="1">CCFEE 5714</strain>
    </source>
</reference>
<evidence type="ECO:0000313" key="2">
    <source>
        <dbReference type="Proteomes" id="UP001281147"/>
    </source>
</evidence>
<name>A0ACC3NJ98_9PEZI</name>
<gene>
    <name evidence="1" type="ORF">LTR37_005472</name>
</gene>
<dbReference type="EMBL" id="JAUTXU010000034">
    <property type="protein sequence ID" value="KAK3718046.1"/>
    <property type="molecule type" value="Genomic_DNA"/>
</dbReference>
<keyword evidence="2" id="KW-1185">Reference proteome</keyword>
<organism evidence="1 2">
    <name type="scientific">Vermiconidia calcicola</name>
    <dbReference type="NCBI Taxonomy" id="1690605"/>
    <lineage>
        <taxon>Eukaryota</taxon>
        <taxon>Fungi</taxon>
        <taxon>Dikarya</taxon>
        <taxon>Ascomycota</taxon>
        <taxon>Pezizomycotina</taxon>
        <taxon>Dothideomycetes</taxon>
        <taxon>Dothideomycetidae</taxon>
        <taxon>Mycosphaerellales</taxon>
        <taxon>Extremaceae</taxon>
        <taxon>Vermiconidia</taxon>
    </lineage>
</organism>
<protein>
    <submittedName>
        <fullName evidence="1">Uncharacterized protein</fullName>
    </submittedName>
</protein>